<keyword evidence="3" id="KW-1185">Reference proteome</keyword>
<feature type="compositionally biased region" description="Polar residues" evidence="1">
    <location>
        <begin position="68"/>
        <end position="96"/>
    </location>
</feature>
<name>A0A8E2EBF7_9PEZI</name>
<accession>A0A8E2EBF7</accession>
<evidence type="ECO:0000256" key="1">
    <source>
        <dbReference type="SAM" id="MobiDB-lite"/>
    </source>
</evidence>
<dbReference type="GO" id="GO:0003677">
    <property type="term" value="F:DNA binding"/>
    <property type="evidence" value="ECO:0007669"/>
    <property type="project" value="InterPro"/>
</dbReference>
<dbReference type="AlphaFoldDB" id="A0A8E2EBF7"/>
<reference evidence="2 3" key="1">
    <citation type="journal article" date="2016" name="Nat. Commun.">
        <title>Ectomycorrhizal ecology is imprinted in the genome of the dominant symbiotic fungus Cenococcum geophilum.</title>
        <authorList>
            <consortium name="DOE Joint Genome Institute"/>
            <person name="Peter M."/>
            <person name="Kohler A."/>
            <person name="Ohm R.A."/>
            <person name="Kuo A."/>
            <person name="Krutzmann J."/>
            <person name="Morin E."/>
            <person name="Arend M."/>
            <person name="Barry K.W."/>
            <person name="Binder M."/>
            <person name="Choi C."/>
            <person name="Clum A."/>
            <person name="Copeland A."/>
            <person name="Grisel N."/>
            <person name="Haridas S."/>
            <person name="Kipfer T."/>
            <person name="LaButti K."/>
            <person name="Lindquist E."/>
            <person name="Lipzen A."/>
            <person name="Maire R."/>
            <person name="Meier B."/>
            <person name="Mihaltcheva S."/>
            <person name="Molinier V."/>
            <person name="Murat C."/>
            <person name="Poggeler S."/>
            <person name="Quandt C.A."/>
            <person name="Sperisen C."/>
            <person name="Tritt A."/>
            <person name="Tisserant E."/>
            <person name="Crous P.W."/>
            <person name="Henrissat B."/>
            <person name="Nehls U."/>
            <person name="Egli S."/>
            <person name="Spatafora J.W."/>
            <person name="Grigoriev I.V."/>
            <person name="Martin F.M."/>
        </authorList>
    </citation>
    <scope>NUCLEOTIDE SEQUENCE [LARGE SCALE GENOMIC DNA]</scope>
    <source>
        <strain evidence="2 3">CBS 459.81</strain>
    </source>
</reference>
<protein>
    <submittedName>
        <fullName evidence="2">Uncharacterized protein</fullName>
    </submittedName>
</protein>
<dbReference type="Pfam" id="PF02178">
    <property type="entry name" value="AT_hook"/>
    <property type="match status" value="2"/>
</dbReference>
<proteinExistence type="predicted"/>
<evidence type="ECO:0000313" key="2">
    <source>
        <dbReference type="EMBL" id="OCK80920.1"/>
    </source>
</evidence>
<organism evidence="2 3">
    <name type="scientific">Lepidopterella palustris CBS 459.81</name>
    <dbReference type="NCBI Taxonomy" id="1314670"/>
    <lineage>
        <taxon>Eukaryota</taxon>
        <taxon>Fungi</taxon>
        <taxon>Dikarya</taxon>
        <taxon>Ascomycota</taxon>
        <taxon>Pezizomycotina</taxon>
        <taxon>Dothideomycetes</taxon>
        <taxon>Pleosporomycetidae</taxon>
        <taxon>Mytilinidiales</taxon>
        <taxon>Argynnaceae</taxon>
        <taxon>Lepidopterella</taxon>
    </lineage>
</organism>
<feature type="region of interest" description="Disordered" evidence="1">
    <location>
        <begin position="66"/>
        <end position="153"/>
    </location>
</feature>
<evidence type="ECO:0000313" key="3">
    <source>
        <dbReference type="Proteomes" id="UP000250266"/>
    </source>
</evidence>
<dbReference type="EMBL" id="KV744940">
    <property type="protein sequence ID" value="OCK80920.1"/>
    <property type="molecule type" value="Genomic_DNA"/>
</dbReference>
<feature type="region of interest" description="Disordered" evidence="1">
    <location>
        <begin position="17"/>
        <end position="40"/>
    </location>
</feature>
<gene>
    <name evidence="2" type="ORF">K432DRAFT_404285</name>
</gene>
<dbReference type="InterPro" id="IPR017956">
    <property type="entry name" value="AT_hook_DNA-bd_motif"/>
</dbReference>
<dbReference type="Proteomes" id="UP000250266">
    <property type="component" value="Unassembled WGS sequence"/>
</dbReference>
<sequence>MTEIPLLLPRLPSTNTLAKSVPTTNRPAQPHYCQQTGKTKQRTSFLHNKARSTKIAVSLRRRTHMSLAKTQQTKMTRISSDVLSSDSEDTAISTPSKAKRGRPPKDAVNGTNSSDAEEAVASPTLKRKVGRPSKNVVKINEDLRGKFTKQAAQ</sequence>